<dbReference type="RefSeq" id="WP_092104138.1">
    <property type="nucleotide sequence ID" value="NZ_FOOT01000006.1"/>
</dbReference>
<protein>
    <submittedName>
        <fullName evidence="1">Uncharacterized protein</fullName>
    </submittedName>
</protein>
<accession>A0A1I2XNQ4</accession>
<dbReference type="AlphaFoldDB" id="A0A1I2XNQ4"/>
<keyword evidence="2" id="KW-1185">Reference proteome</keyword>
<evidence type="ECO:0000313" key="2">
    <source>
        <dbReference type="Proteomes" id="UP000198724"/>
    </source>
</evidence>
<gene>
    <name evidence="1" type="ORF">SAMN05421739_106158</name>
</gene>
<sequence length="61" mass="7105">MAVDARCYIPIALILMFCLPIRRRFPGADAIAPDTRFYLPDNLVFEIIFVYVIRDLLNTEE</sequence>
<reference evidence="2" key="1">
    <citation type="submission" date="2016-10" db="EMBL/GenBank/DDBJ databases">
        <authorList>
            <person name="Varghese N."/>
            <person name="Submissions S."/>
        </authorList>
    </citation>
    <scope>NUCLEOTIDE SEQUENCE [LARGE SCALE GENOMIC DNA]</scope>
    <source>
        <strain evidence="2">LP51</strain>
    </source>
</reference>
<dbReference type="EMBL" id="FOOT01000006">
    <property type="protein sequence ID" value="SFH15123.1"/>
    <property type="molecule type" value="Genomic_DNA"/>
</dbReference>
<name>A0A1I2XNQ4_9BACT</name>
<organism evidence="1 2">
    <name type="scientific">Pontibacter chinhatensis</name>
    <dbReference type="NCBI Taxonomy" id="1436961"/>
    <lineage>
        <taxon>Bacteria</taxon>
        <taxon>Pseudomonadati</taxon>
        <taxon>Bacteroidota</taxon>
        <taxon>Cytophagia</taxon>
        <taxon>Cytophagales</taxon>
        <taxon>Hymenobacteraceae</taxon>
        <taxon>Pontibacter</taxon>
    </lineage>
</organism>
<evidence type="ECO:0000313" key="1">
    <source>
        <dbReference type="EMBL" id="SFH15123.1"/>
    </source>
</evidence>
<dbReference type="STRING" id="1436961.SAMN05421739_106158"/>
<dbReference type="Proteomes" id="UP000198724">
    <property type="component" value="Unassembled WGS sequence"/>
</dbReference>
<proteinExistence type="predicted"/>